<dbReference type="KEGG" id="mend:L6E24_12780"/>
<feature type="region of interest" description="Disordered" evidence="1">
    <location>
        <begin position="66"/>
        <end position="91"/>
    </location>
</feature>
<dbReference type="Proteomes" id="UP001060368">
    <property type="component" value="Chromosome"/>
</dbReference>
<evidence type="ECO:0000256" key="1">
    <source>
        <dbReference type="SAM" id="MobiDB-lite"/>
    </source>
</evidence>
<gene>
    <name evidence="2" type="ORF">L6E24_12780</name>
</gene>
<name>A0A9E7PRT9_9EURY</name>
<protein>
    <submittedName>
        <fullName evidence="2">Uncharacterized protein</fullName>
    </submittedName>
</protein>
<accession>A0A9E7PRT9</accession>
<dbReference type="EMBL" id="CP096115">
    <property type="protein sequence ID" value="UUX93936.1"/>
    <property type="molecule type" value="Genomic_DNA"/>
</dbReference>
<keyword evidence="3" id="KW-1185">Reference proteome</keyword>
<evidence type="ECO:0000313" key="3">
    <source>
        <dbReference type="Proteomes" id="UP001060368"/>
    </source>
</evidence>
<dbReference type="GeneID" id="74308592"/>
<proteinExistence type="predicted"/>
<dbReference type="AlphaFoldDB" id="A0A9E7PRT9"/>
<dbReference type="RefSeq" id="WP_257744068.1">
    <property type="nucleotide sequence ID" value="NZ_CP096115.1"/>
</dbReference>
<reference evidence="2" key="1">
    <citation type="submission" date="2022-04" db="EMBL/GenBank/DDBJ databases">
        <title>Complete genome of Methanoplanus endosymbiosus DSM 3599.</title>
        <authorList>
            <person name="Chen S.-C."/>
            <person name="You Y.-T."/>
            <person name="Zhou Y.-Z."/>
            <person name="Lai M.-C."/>
        </authorList>
    </citation>
    <scope>NUCLEOTIDE SEQUENCE</scope>
    <source>
        <strain evidence="2">DSM 3599</strain>
    </source>
</reference>
<organism evidence="2 3">
    <name type="scientific">Methanoplanus endosymbiosus</name>
    <dbReference type="NCBI Taxonomy" id="33865"/>
    <lineage>
        <taxon>Archaea</taxon>
        <taxon>Methanobacteriati</taxon>
        <taxon>Methanobacteriota</taxon>
        <taxon>Stenosarchaea group</taxon>
        <taxon>Methanomicrobia</taxon>
        <taxon>Methanomicrobiales</taxon>
        <taxon>Methanomicrobiaceae</taxon>
        <taxon>Methanoplanus</taxon>
    </lineage>
</organism>
<sequence>MLAKCECSRTAKTDSAGIVCKTVPDDEICKILPDDEINDIYEMYKISPEKQFSEALPVNLYEESSIDKTKTKKQTRNTNVAKTGNDNGRRM</sequence>
<feature type="compositionally biased region" description="Polar residues" evidence="1">
    <location>
        <begin position="80"/>
        <end position="91"/>
    </location>
</feature>
<evidence type="ECO:0000313" key="2">
    <source>
        <dbReference type="EMBL" id="UUX93936.1"/>
    </source>
</evidence>